<dbReference type="Proteomes" id="UP001233999">
    <property type="component" value="Unassembled WGS sequence"/>
</dbReference>
<evidence type="ECO:0000313" key="1">
    <source>
        <dbReference type="EMBL" id="KAJ9576509.1"/>
    </source>
</evidence>
<feature type="non-terminal residue" evidence="1">
    <location>
        <position position="93"/>
    </location>
</feature>
<name>A0AAD8E4H4_DIPPU</name>
<keyword evidence="2" id="KW-1185">Reference proteome</keyword>
<sequence length="93" mass="10360">CVSSSQLNPAIASHHVVCVISCPIITIKQRKRIGFSVSIVLTNTAFESCFRNESINVLQFRTLKITVNTPHLCFVNDTFSRQTKHDLLLASLS</sequence>
<reference evidence="1" key="1">
    <citation type="journal article" date="2023" name="IScience">
        <title>Live-bearing cockroach genome reveals convergent evolutionary mechanisms linked to viviparity in insects and beyond.</title>
        <authorList>
            <person name="Fouks B."/>
            <person name="Harrison M.C."/>
            <person name="Mikhailova A.A."/>
            <person name="Marchal E."/>
            <person name="English S."/>
            <person name="Carruthers M."/>
            <person name="Jennings E.C."/>
            <person name="Chiamaka E.L."/>
            <person name="Frigard R.A."/>
            <person name="Pippel M."/>
            <person name="Attardo G.M."/>
            <person name="Benoit J.B."/>
            <person name="Bornberg-Bauer E."/>
            <person name="Tobe S.S."/>
        </authorList>
    </citation>
    <scope>NUCLEOTIDE SEQUENCE</scope>
    <source>
        <strain evidence="1">Stay&amp;Tobe</strain>
    </source>
</reference>
<proteinExistence type="predicted"/>
<organism evidence="1 2">
    <name type="scientific">Diploptera punctata</name>
    <name type="common">Pacific beetle cockroach</name>
    <dbReference type="NCBI Taxonomy" id="6984"/>
    <lineage>
        <taxon>Eukaryota</taxon>
        <taxon>Metazoa</taxon>
        <taxon>Ecdysozoa</taxon>
        <taxon>Arthropoda</taxon>
        <taxon>Hexapoda</taxon>
        <taxon>Insecta</taxon>
        <taxon>Pterygota</taxon>
        <taxon>Neoptera</taxon>
        <taxon>Polyneoptera</taxon>
        <taxon>Dictyoptera</taxon>
        <taxon>Blattodea</taxon>
        <taxon>Blaberoidea</taxon>
        <taxon>Blaberidae</taxon>
        <taxon>Diplopterinae</taxon>
        <taxon>Diploptera</taxon>
    </lineage>
</organism>
<protein>
    <submittedName>
        <fullName evidence="1">Uncharacterized protein</fullName>
    </submittedName>
</protein>
<comment type="caution">
    <text evidence="1">The sequence shown here is derived from an EMBL/GenBank/DDBJ whole genome shotgun (WGS) entry which is preliminary data.</text>
</comment>
<accession>A0AAD8E4H4</accession>
<evidence type="ECO:0000313" key="2">
    <source>
        <dbReference type="Proteomes" id="UP001233999"/>
    </source>
</evidence>
<dbReference type="EMBL" id="JASPKZ010009773">
    <property type="protein sequence ID" value="KAJ9576509.1"/>
    <property type="molecule type" value="Genomic_DNA"/>
</dbReference>
<feature type="non-terminal residue" evidence="1">
    <location>
        <position position="1"/>
    </location>
</feature>
<dbReference type="AlphaFoldDB" id="A0AAD8E4H4"/>
<gene>
    <name evidence="1" type="ORF">L9F63_025596</name>
</gene>
<reference evidence="1" key="2">
    <citation type="submission" date="2023-05" db="EMBL/GenBank/DDBJ databases">
        <authorList>
            <person name="Fouks B."/>
        </authorList>
    </citation>
    <scope>NUCLEOTIDE SEQUENCE</scope>
    <source>
        <strain evidence="1">Stay&amp;Tobe</strain>
        <tissue evidence="1">Testes</tissue>
    </source>
</reference>